<dbReference type="AlphaFoldDB" id="A0A1H3GFE4"/>
<evidence type="ECO:0000313" key="3">
    <source>
        <dbReference type="Proteomes" id="UP000199515"/>
    </source>
</evidence>
<organism evidence="2 3">
    <name type="scientific">Amycolatopsis xylanica</name>
    <dbReference type="NCBI Taxonomy" id="589385"/>
    <lineage>
        <taxon>Bacteria</taxon>
        <taxon>Bacillati</taxon>
        <taxon>Actinomycetota</taxon>
        <taxon>Actinomycetes</taxon>
        <taxon>Pseudonocardiales</taxon>
        <taxon>Pseudonocardiaceae</taxon>
        <taxon>Amycolatopsis</taxon>
    </lineage>
</organism>
<dbReference type="STRING" id="589385.SAMN05421504_104232"/>
<reference evidence="2 3" key="1">
    <citation type="submission" date="2016-10" db="EMBL/GenBank/DDBJ databases">
        <authorList>
            <person name="de Groot N.N."/>
        </authorList>
    </citation>
    <scope>NUCLEOTIDE SEQUENCE [LARGE SCALE GENOMIC DNA]</scope>
    <source>
        <strain evidence="2 3">CPCC 202699</strain>
    </source>
</reference>
<evidence type="ECO:0000256" key="1">
    <source>
        <dbReference type="SAM" id="MobiDB-lite"/>
    </source>
</evidence>
<name>A0A1H3GFE4_9PSEU</name>
<proteinExistence type="predicted"/>
<feature type="region of interest" description="Disordered" evidence="1">
    <location>
        <begin position="1"/>
        <end position="22"/>
    </location>
</feature>
<feature type="compositionally biased region" description="Polar residues" evidence="1">
    <location>
        <begin position="9"/>
        <end position="21"/>
    </location>
</feature>
<evidence type="ECO:0000313" key="2">
    <source>
        <dbReference type="EMBL" id="SDY01790.1"/>
    </source>
</evidence>
<gene>
    <name evidence="2" type="ORF">SAMN05421504_104232</name>
</gene>
<dbReference type="Proteomes" id="UP000199515">
    <property type="component" value="Unassembled WGS sequence"/>
</dbReference>
<accession>A0A1H3GFE4</accession>
<protein>
    <submittedName>
        <fullName evidence="2">Uncharacterized protein</fullName>
    </submittedName>
</protein>
<dbReference type="EMBL" id="FNON01000004">
    <property type="protein sequence ID" value="SDY01790.1"/>
    <property type="molecule type" value="Genomic_DNA"/>
</dbReference>
<keyword evidence="3" id="KW-1185">Reference proteome</keyword>
<sequence length="39" mass="4367">MNEIADLQRFSQTENAPSNQPEGCCGLGSYVTCPWRTFD</sequence>